<evidence type="ECO:0000256" key="2">
    <source>
        <dbReference type="ARBA" id="ARBA00022603"/>
    </source>
</evidence>
<feature type="domain" description="DUF7884" evidence="6">
    <location>
        <begin position="17"/>
        <end position="87"/>
    </location>
</feature>
<dbReference type="InterPro" id="IPR050723">
    <property type="entry name" value="CFA/CMAS"/>
</dbReference>
<comment type="caution">
    <text evidence="7">The sequence shown here is derived from an EMBL/GenBank/DDBJ whole genome shotgun (WGS) entry which is preliminary data.</text>
</comment>
<dbReference type="InterPro" id="IPR057206">
    <property type="entry name" value="DUF7884"/>
</dbReference>
<keyword evidence="4" id="KW-0949">S-adenosyl-L-methionine</keyword>
<sequence>MSKTLVSRYLASIVKRGTLQVTFADGTRTSFGDPAEGFPDVALTFADKRVPRDIVMDPRLGAAEAYMDGRLTLQRGGIMELVELLRTNAPWDRGGSIGEPSPLRRFGNRIAFAREALNDRLRSQRNVSHHYDIGNDLYRLMLDPEHMQYSCGYWGEGVETLAQAQEAKLAHIAAKLALRDGQTVLDIGCGWGGMAIYLARKFDIQVTGITLSREQLALAEERAGQAGVADRVAFELVDYRELPERGKRYDRLVSVGMFEHVGRPQFPTFFKACANLLADDGVMLLHTIGRIGSPGTTDAFTRKYIFPGGYIPALSETVAASEKFRLIASDTEMLRLHYAKTLRAWYANCMAHRDEIVAMYDERFFRMWTFYLAGATSSFENGGMCNYQIQYCRDRRVLPLTRDYIARTEAALANPL</sequence>
<dbReference type="CDD" id="cd02440">
    <property type="entry name" value="AdoMet_MTases"/>
    <property type="match status" value="1"/>
</dbReference>
<protein>
    <submittedName>
        <fullName evidence="7">Cyclopropane-fatty-acyl-phospholipid synthase family protein</fullName>
        <ecNumber evidence="7">2.1.1.-</ecNumber>
    </submittedName>
</protein>
<evidence type="ECO:0000313" key="8">
    <source>
        <dbReference type="Proteomes" id="UP001235664"/>
    </source>
</evidence>
<keyword evidence="5" id="KW-0443">Lipid metabolism</keyword>
<dbReference type="EMBL" id="JAVAIL010000003">
    <property type="protein sequence ID" value="MDP4539767.1"/>
    <property type="molecule type" value="Genomic_DNA"/>
</dbReference>
<dbReference type="PIRSF" id="PIRSF003085">
    <property type="entry name" value="CMAS"/>
    <property type="match status" value="1"/>
</dbReference>
<organism evidence="7 8">
    <name type="scientific">Qipengyuania benthica</name>
    <dbReference type="NCBI Taxonomy" id="3067651"/>
    <lineage>
        <taxon>Bacteria</taxon>
        <taxon>Pseudomonadati</taxon>
        <taxon>Pseudomonadota</taxon>
        <taxon>Alphaproteobacteria</taxon>
        <taxon>Sphingomonadales</taxon>
        <taxon>Erythrobacteraceae</taxon>
        <taxon>Qipengyuania</taxon>
    </lineage>
</organism>
<dbReference type="PANTHER" id="PTHR43667">
    <property type="entry name" value="CYCLOPROPANE-FATTY-ACYL-PHOSPHOLIPID SYNTHASE"/>
    <property type="match status" value="1"/>
</dbReference>
<dbReference type="InterPro" id="IPR029063">
    <property type="entry name" value="SAM-dependent_MTases_sf"/>
</dbReference>
<accession>A0ABT9H8X0</accession>
<gene>
    <name evidence="7" type="ORF">Q9K01_09045</name>
</gene>
<dbReference type="Gene3D" id="3.40.50.150">
    <property type="entry name" value="Vaccinia Virus protein VP39"/>
    <property type="match status" value="1"/>
</dbReference>
<dbReference type="Proteomes" id="UP001235664">
    <property type="component" value="Unassembled WGS sequence"/>
</dbReference>
<comment type="similarity">
    <text evidence="1">Belongs to the CFA/CMAS family.</text>
</comment>
<dbReference type="RefSeq" id="WP_305929922.1">
    <property type="nucleotide sequence ID" value="NZ_JAVAIL010000003.1"/>
</dbReference>
<proteinExistence type="inferred from homology"/>
<keyword evidence="2 7" id="KW-0489">Methyltransferase</keyword>
<dbReference type="Pfam" id="PF02353">
    <property type="entry name" value="CMAS"/>
    <property type="match status" value="1"/>
</dbReference>
<dbReference type="GO" id="GO:0008168">
    <property type="term" value="F:methyltransferase activity"/>
    <property type="evidence" value="ECO:0007669"/>
    <property type="project" value="UniProtKB-KW"/>
</dbReference>
<evidence type="ECO:0000256" key="4">
    <source>
        <dbReference type="ARBA" id="ARBA00022691"/>
    </source>
</evidence>
<keyword evidence="8" id="KW-1185">Reference proteome</keyword>
<reference evidence="7 8" key="1">
    <citation type="submission" date="2023-08" db="EMBL/GenBank/DDBJ databases">
        <title>genomic of DY56.</title>
        <authorList>
            <person name="Wang Y."/>
        </authorList>
    </citation>
    <scope>NUCLEOTIDE SEQUENCE [LARGE SCALE GENOMIC DNA]</scope>
    <source>
        <strain evidence="7 8">DY56-A-20</strain>
    </source>
</reference>
<dbReference type="EC" id="2.1.1.-" evidence="7"/>
<dbReference type="GO" id="GO:0032259">
    <property type="term" value="P:methylation"/>
    <property type="evidence" value="ECO:0007669"/>
    <property type="project" value="UniProtKB-KW"/>
</dbReference>
<dbReference type="Pfam" id="PF25371">
    <property type="entry name" value="DUF7884"/>
    <property type="match status" value="1"/>
</dbReference>
<evidence type="ECO:0000256" key="3">
    <source>
        <dbReference type="ARBA" id="ARBA00022679"/>
    </source>
</evidence>
<evidence type="ECO:0000313" key="7">
    <source>
        <dbReference type="EMBL" id="MDP4539767.1"/>
    </source>
</evidence>
<keyword evidence="3 7" id="KW-0808">Transferase</keyword>
<evidence type="ECO:0000259" key="6">
    <source>
        <dbReference type="Pfam" id="PF25371"/>
    </source>
</evidence>
<evidence type="ECO:0000256" key="1">
    <source>
        <dbReference type="ARBA" id="ARBA00010815"/>
    </source>
</evidence>
<name>A0ABT9H8X0_9SPHN</name>
<dbReference type="SUPFAM" id="SSF53335">
    <property type="entry name" value="S-adenosyl-L-methionine-dependent methyltransferases"/>
    <property type="match status" value="1"/>
</dbReference>
<dbReference type="PANTHER" id="PTHR43667:SF1">
    <property type="entry name" value="CYCLOPROPANE-FATTY-ACYL-PHOSPHOLIPID SYNTHASE"/>
    <property type="match status" value="1"/>
</dbReference>
<evidence type="ECO:0000256" key="5">
    <source>
        <dbReference type="ARBA" id="ARBA00023098"/>
    </source>
</evidence>
<dbReference type="InterPro" id="IPR003333">
    <property type="entry name" value="CMAS"/>
</dbReference>